<name>A0ABR3L315_9TELE</name>
<dbReference type="SUPFAM" id="SSF57997">
    <property type="entry name" value="Tropomyosin"/>
    <property type="match status" value="1"/>
</dbReference>
<gene>
    <name evidence="3" type="ORF">QQF64_034364</name>
</gene>
<feature type="region of interest" description="Disordered" evidence="2">
    <location>
        <begin position="1"/>
        <end position="45"/>
    </location>
</feature>
<organism evidence="3 4">
    <name type="scientific">Cirrhinus molitorella</name>
    <name type="common">mud carp</name>
    <dbReference type="NCBI Taxonomy" id="172907"/>
    <lineage>
        <taxon>Eukaryota</taxon>
        <taxon>Metazoa</taxon>
        <taxon>Chordata</taxon>
        <taxon>Craniata</taxon>
        <taxon>Vertebrata</taxon>
        <taxon>Euteleostomi</taxon>
        <taxon>Actinopterygii</taxon>
        <taxon>Neopterygii</taxon>
        <taxon>Teleostei</taxon>
        <taxon>Ostariophysi</taxon>
        <taxon>Cypriniformes</taxon>
        <taxon>Cyprinidae</taxon>
        <taxon>Labeoninae</taxon>
        <taxon>Labeonini</taxon>
        <taxon>Cirrhinus</taxon>
    </lineage>
</organism>
<comment type="caution">
    <text evidence="3">The sequence shown here is derived from an EMBL/GenBank/DDBJ whole genome shotgun (WGS) entry which is preliminary data.</text>
</comment>
<accession>A0ABR3L315</accession>
<evidence type="ECO:0000256" key="1">
    <source>
        <dbReference type="SAM" id="Coils"/>
    </source>
</evidence>
<dbReference type="Gene3D" id="1.20.5.340">
    <property type="match status" value="1"/>
</dbReference>
<evidence type="ECO:0000256" key="2">
    <source>
        <dbReference type="SAM" id="MobiDB-lite"/>
    </source>
</evidence>
<protein>
    <submittedName>
        <fullName evidence="3">Uncharacterized protein</fullName>
    </submittedName>
</protein>
<keyword evidence="1" id="KW-0175">Coiled coil</keyword>
<proteinExistence type="predicted"/>
<feature type="compositionally biased region" description="Basic and acidic residues" evidence="2">
    <location>
        <begin position="1"/>
        <end position="12"/>
    </location>
</feature>
<keyword evidence="4" id="KW-1185">Reference proteome</keyword>
<reference evidence="3 4" key="1">
    <citation type="submission" date="2023-09" db="EMBL/GenBank/DDBJ databases">
        <authorList>
            <person name="Wang M."/>
        </authorList>
    </citation>
    <scope>NUCLEOTIDE SEQUENCE [LARGE SCALE GENOMIC DNA]</scope>
    <source>
        <strain evidence="3">GT-2023</strain>
        <tissue evidence="3">Liver</tissue>
    </source>
</reference>
<sequence>MESCEEVGKELAEGEPCSTEQPHADVSANADTSHKHGKSINKGPHAAITSFKQDFNTKIDGVLTEIRIVQTDVKDCSGRIMEAEMRISTAEDEIQTLKETIEKLENKTKNLNNKVEDLEGVDVITCVYWAYRESRRQ</sequence>
<evidence type="ECO:0000313" key="4">
    <source>
        <dbReference type="Proteomes" id="UP001558613"/>
    </source>
</evidence>
<dbReference type="EMBL" id="JAYMGO010000146">
    <property type="protein sequence ID" value="KAL1246705.1"/>
    <property type="molecule type" value="Genomic_DNA"/>
</dbReference>
<feature type="coiled-coil region" evidence="1">
    <location>
        <begin position="73"/>
        <end position="121"/>
    </location>
</feature>
<dbReference type="Proteomes" id="UP001558613">
    <property type="component" value="Unassembled WGS sequence"/>
</dbReference>
<evidence type="ECO:0000313" key="3">
    <source>
        <dbReference type="EMBL" id="KAL1246705.1"/>
    </source>
</evidence>